<keyword evidence="2" id="KW-1185">Reference proteome</keyword>
<reference evidence="1 2" key="1">
    <citation type="submission" date="2023-08" db="EMBL/GenBank/DDBJ databases">
        <title>Implementing the SeqCode for naming new Mesorhizobium species isolated from Vachellia karroo root nodules.</title>
        <authorList>
            <person name="Van Lill M."/>
        </authorList>
    </citation>
    <scope>NUCLEOTIDE SEQUENCE [LARGE SCALE GENOMIC DNA]</scope>
    <source>
        <strain evidence="1 2">VK25D</strain>
    </source>
</reference>
<evidence type="ECO:0000313" key="2">
    <source>
        <dbReference type="Proteomes" id="UP001285154"/>
    </source>
</evidence>
<protein>
    <submittedName>
        <fullName evidence="1">ImmA/IrrE family metallo-endopeptidase</fullName>
    </submittedName>
</protein>
<evidence type="ECO:0000313" key="1">
    <source>
        <dbReference type="EMBL" id="MDX8534776.1"/>
    </source>
</evidence>
<dbReference type="EMBL" id="JAVIIQ010000014">
    <property type="protein sequence ID" value="MDX8534776.1"/>
    <property type="molecule type" value="Genomic_DNA"/>
</dbReference>
<dbReference type="Gene3D" id="1.10.10.2910">
    <property type="match status" value="1"/>
</dbReference>
<sequence length="402" mass="46032">MTKRVTDEMKKAAAVDLWNQLLDRARANEWSSFQDPEYAVTDTDRERVTQAYLDAGWHLDEIKILGERNRQLAVSAPITSEGVNRNSEVMLGRLVRPLMGGLSPTDRLRAEEAHFVVEPKAGPLVSTINVPMTSESIIAMGTHFTRYCGLIARAYVRTCNLQPFATGTLYKESDLRLKLRRNPDLLFYWWSIFTSYALTGTHCLTEFKPSTRSEVLLMEQMAAAMEIFALAHELGHHCLAHGRKFNALHDSRSEEFEADLFAVKLCETIERTAEYQEMQGYFFQNPYLWSGAGGILLLGSIEIFRKVKEKIFYNPRFDTHPEFADRADKIIHRNVLEIASYETRLDFCSSARNILRCVLLELEPIMRVWPFKELSSKLPDDWEVAQQKLTRSLVPGGLQDSI</sequence>
<gene>
    <name evidence="1" type="ORF">RFM42_27555</name>
</gene>
<dbReference type="RefSeq" id="WP_320252428.1">
    <property type="nucleotide sequence ID" value="NZ_JAVIIQ010000014.1"/>
</dbReference>
<proteinExistence type="predicted"/>
<organism evidence="1 2">
    <name type="scientific">Mesorhizobium vachelliae</name>
    <dbReference type="NCBI Taxonomy" id="3072309"/>
    <lineage>
        <taxon>Bacteria</taxon>
        <taxon>Pseudomonadati</taxon>
        <taxon>Pseudomonadota</taxon>
        <taxon>Alphaproteobacteria</taxon>
        <taxon>Hyphomicrobiales</taxon>
        <taxon>Phyllobacteriaceae</taxon>
        <taxon>Mesorhizobium</taxon>
    </lineage>
</organism>
<dbReference type="Proteomes" id="UP001285154">
    <property type="component" value="Unassembled WGS sequence"/>
</dbReference>
<name>A0ABU5AD72_9HYPH</name>
<comment type="caution">
    <text evidence="1">The sequence shown here is derived from an EMBL/GenBank/DDBJ whole genome shotgun (WGS) entry which is preliminary data.</text>
</comment>
<accession>A0ABU5AD72</accession>